<reference evidence="3" key="1">
    <citation type="submission" date="2011-02" db="EMBL/GenBank/DDBJ databases">
        <title>The complete genome of Planctomyces brasiliensis DSM 5305.</title>
        <authorList>
            <person name="Lucas S."/>
            <person name="Copeland A."/>
            <person name="Lapidus A."/>
            <person name="Bruce D."/>
            <person name="Goodwin L."/>
            <person name="Pitluck S."/>
            <person name="Kyrpides N."/>
            <person name="Mavromatis K."/>
            <person name="Pagani I."/>
            <person name="Ivanova N."/>
            <person name="Ovchinnikova G."/>
            <person name="Lu M."/>
            <person name="Detter J.C."/>
            <person name="Han C."/>
            <person name="Land M."/>
            <person name="Hauser L."/>
            <person name="Markowitz V."/>
            <person name="Cheng J.-F."/>
            <person name="Hugenholtz P."/>
            <person name="Woyke T."/>
            <person name="Wu D."/>
            <person name="Tindall B."/>
            <person name="Pomrenke H.G."/>
            <person name="Brambilla E."/>
            <person name="Klenk H.-P."/>
            <person name="Eisen J.A."/>
        </authorList>
    </citation>
    <scope>NUCLEOTIDE SEQUENCE [LARGE SCALE GENOMIC DNA]</scope>
    <source>
        <strain evidence="3">ATCC 49424 / DSM 5305 / JCM 21570 / NBRC 103401 / IFAM 1448</strain>
    </source>
</reference>
<dbReference type="STRING" id="756272.Plabr_0995"/>
<gene>
    <name evidence="2" type="ordered locus">Plabr_0995</name>
</gene>
<dbReference type="EMBL" id="CP002546">
    <property type="protein sequence ID" value="ADY58616.1"/>
    <property type="molecule type" value="Genomic_DNA"/>
</dbReference>
<evidence type="ECO:0000313" key="2">
    <source>
        <dbReference type="EMBL" id="ADY58616.1"/>
    </source>
</evidence>
<keyword evidence="3" id="KW-1185">Reference proteome</keyword>
<dbReference type="RefSeq" id="WP_013627352.1">
    <property type="nucleotide sequence ID" value="NC_015174.1"/>
</dbReference>
<accession>F0SJ74</accession>
<feature type="transmembrane region" description="Helical" evidence="1">
    <location>
        <begin position="57"/>
        <end position="74"/>
    </location>
</feature>
<dbReference type="AlphaFoldDB" id="F0SJ74"/>
<feature type="transmembrane region" description="Helical" evidence="1">
    <location>
        <begin position="112"/>
        <end position="134"/>
    </location>
</feature>
<evidence type="ECO:0000256" key="1">
    <source>
        <dbReference type="SAM" id="Phobius"/>
    </source>
</evidence>
<dbReference type="HOGENOM" id="CLU_1446642_0_0_0"/>
<name>F0SJ74_RUBBR</name>
<evidence type="ECO:0008006" key="4">
    <source>
        <dbReference type="Google" id="ProtNLM"/>
    </source>
</evidence>
<dbReference type="KEGG" id="pbs:Plabr_0995"/>
<organism evidence="2 3">
    <name type="scientific">Rubinisphaera brasiliensis (strain ATCC 49424 / DSM 5305 / JCM 21570 / IAM 15109 / NBRC 103401 / IFAM 1448)</name>
    <name type="common">Planctomyces brasiliensis</name>
    <dbReference type="NCBI Taxonomy" id="756272"/>
    <lineage>
        <taxon>Bacteria</taxon>
        <taxon>Pseudomonadati</taxon>
        <taxon>Planctomycetota</taxon>
        <taxon>Planctomycetia</taxon>
        <taxon>Planctomycetales</taxon>
        <taxon>Planctomycetaceae</taxon>
        <taxon>Rubinisphaera</taxon>
    </lineage>
</organism>
<dbReference type="Proteomes" id="UP000006860">
    <property type="component" value="Chromosome"/>
</dbReference>
<proteinExistence type="predicted"/>
<keyword evidence="1" id="KW-0472">Membrane</keyword>
<evidence type="ECO:0000313" key="3">
    <source>
        <dbReference type="Proteomes" id="UP000006860"/>
    </source>
</evidence>
<keyword evidence="1" id="KW-0812">Transmembrane</keyword>
<protein>
    <recommendedName>
        <fullName evidence="4">Transmembrane protein</fullName>
    </recommendedName>
</protein>
<sequence>MTQDEGKLDSERKLIDDERKHLEGLLKDRTNFYLVFASLFILGTVRTQGESFAARPFILLVGTIASVLIALAVWRTHRLVDLALKDITQEKFQHPYRTYRESIRFPPNANHLMIFVPLILTLLFLVLTIQEFFIYSSKHIQLEKATATATNNTVLADENQSWMDTFLEAVKLQEPRRGPKSSIRSRD</sequence>
<keyword evidence="1" id="KW-1133">Transmembrane helix</keyword>